<sequence>IRPAAFQSLLAPPQGTTGHGTGGDGTAVESPTFPDPSPPAARLCWLKNAEKRRELTETSTSSISLLRPPFLSTQAPGTRQARRRNLQEAVACTRHPPPGHLDFRAFWFKSVGLLCPTFAKCRTRTGFDSNSKAEFDSGPHEAFWELTGFGFYRNSEVKRVLDRAILRWVTNWEVAGEFPNKTVKAEAQRGQYRATAEPIRDVTNTPWPVTSTALQQQVFAADAALLCRLAFGTQQQPHHLAAGLAAQPHSYFDAIPVFEQIHSLPPRNHI</sequence>
<organism evidence="2">
    <name type="scientific">Prunus dulcis</name>
    <name type="common">Almond</name>
    <name type="synonym">Amygdalus dulcis</name>
    <dbReference type="NCBI Taxonomy" id="3755"/>
    <lineage>
        <taxon>Eukaryota</taxon>
        <taxon>Viridiplantae</taxon>
        <taxon>Streptophyta</taxon>
        <taxon>Embryophyta</taxon>
        <taxon>Tracheophyta</taxon>
        <taxon>Spermatophyta</taxon>
        <taxon>Magnoliopsida</taxon>
        <taxon>eudicotyledons</taxon>
        <taxon>Gunneridae</taxon>
        <taxon>Pentapetalae</taxon>
        <taxon>rosids</taxon>
        <taxon>fabids</taxon>
        <taxon>Rosales</taxon>
        <taxon>Rosaceae</taxon>
        <taxon>Amygdaloideae</taxon>
        <taxon>Amygdaleae</taxon>
        <taxon>Prunus</taxon>
    </lineage>
</organism>
<feature type="non-terminal residue" evidence="2">
    <location>
        <position position="1"/>
    </location>
</feature>
<evidence type="ECO:0000256" key="1">
    <source>
        <dbReference type="SAM" id="MobiDB-lite"/>
    </source>
</evidence>
<dbReference type="EMBL" id="AP019302">
    <property type="protein sequence ID" value="BBH05205.1"/>
    <property type="molecule type" value="Genomic_DNA"/>
</dbReference>
<evidence type="ECO:0000313" key="2">
    <source>
        <dbReference type="EMBL" id="BBH05205.1"/>
    </source>
</evidence>
<feature type="region of interest" description="Disordered" evidence="1">
    <location>
        <begin position="1"/>
        <end position="39"/>
    </location>
</feature>
<dbReference type="AlphaFoldDB" id="A0A4Y1RMC2"/>
<protein>
    <submittedName>
        <fullName evidence="2">Uncharacterized protein</fullName>
    </submittedName>
</protein>
<name>A0A4Y1RMC2_PRUDU</name>
<gene>
    <name evidence="2" type="ORF">Prudu_016527</name>
</gene>
<proteinExistence type="predicted"/>
<accession>A0A4Y1RMC2</accession>
<reference evidence="2" key="1">
    <citation type="journal article" date="2019" name="Science">
        <title>Mutation of a bHLH transcription factor allowed almond domestication.</title>
        <authorList>
            <person name="Sanchez-Perez R."/>
            <person name="Pavan S."/>
            <person name="Mazzeo R."/>
            <person name="Moldovan C."/>
            <person name="Aiese Cigliano R."/>
            <person name="Del Cueto J."/>
            <person name="Ricciardi F."/>
            <person name="Lotti C."/>
            <person name="Ricciardi L."/>
            <person name="Dicenta F."/>
            <person name="Lopez-Marques R.L."/>
            <person name="Lindberg Moller B."/>
        </authorList>
    </citation>
    <scope>NUCLEOTIDE SEQUENCE</scope>
</reference>